<name>A0ABP5A4V9_9MICC</name>
<evidence type="ECO:0000313" key="2">
    <source>
        <dbReference type="EMBL" id="GAA1903744.1"/>
    </source>
</evidence>
<evidence type="ECO:0000313" key="3">
    <source>
        <dbReference type="Proteomes" id="UP001500784"/>
    </source>
</evidence>
<accession>A0ABP5A4V9</accession>
<evidence type="ECO:0000259" key="1">
    <source>
        <dbReference type="Pfam" id="PF03435"/>
    </source>
</evidence>
<dbReference type="InterPro" id="IPR036291">
    <property type="entry name" value="NAD(P)-bd_dom_sf"/>
</dbReference>
<dbReference type="EMBL" id="BAAALV010000001">
    <property type="protein sequence ID" value="GAA1903744.1"/>
    <property type="molecule type" value="Genomic_DNA"/>
</dbReference>
<organism evidence="2 3">
    <name type="scientific">Arthrobacter gandavensis</name>
    <dbReference type="NCBI Taxonomy" id="169960"/>
    <lineage>
        <taxon>Bacteria</taxon>
        <taxon>Bacillati</taxon>
        <taxon>Actinomycetota</taxon>
        <taxon>Actinomycetes</taxon>
        <taxon>Micrococcales</taxon>
        <taxon>Micrococcaceae</taxon>
        <taxon>Arthrobacter</taxon>
    </lineage>
</organism>
<gene>
    <name evidence="2" type="ORF">GCM10009688_04780</name>
</gene>
<dbReference type="RefSeq" id="WP_152227583.1">
    <property type="nucleotide sequence ID" value="NZ_BAAALV010000001.1"/>
</dbReference>
<proteinExistence type="predicted"/>
<dbReference type="SUPFAM" id="SSF51735">
    <property type="entry name" value="NAD(P)-binding Rossmann-fold domains"/>
    <property type="match status" value="1"/>
</dbReference>
<dbReference type="PANTHER" id="PTHR43781:SF1">
    <property type="entry name" value="SACCHAROPINE DEHYDROGENASE"/>
    <property type="match status" value="1"/>
</dbReference>
<dbReference type="Pfam" id="PF03435">
    <property type="entry name" value="Sacchrp_dh_NADP"/>
    <property type="match status" value="1"/>
</dbReference>
<comment type="caution">
    <text evidence="2">The sequence shown here is derived from an EMBL/GenBank/DDBJ whole genome shotgun (WGS) entry which is preliminary data.</text>
</comment>
<sequence length="364" mass="37208">MTAKIVVFGASGYTGRLVVSSLLARGVSPVLAGRSPGSLQALAEPHGLTYRTADVTNPATVRALVGPGDVLVSTVGPFNTFGYAAAAAAADAGAHYVDSTGEVDFVQRVQEEFSAKAAGNGATMVPAFGYDYVPGILAGALAAQAAGTPGGYLRIGYFALGSLRRGISGGTRATLAQALSRPTTLYRSGSLRTRRMGSTTYEFRVQDRGRRAFLAMGTEVLFLPESYPGLSAVEVYNGWFPVLSRAAGPLTLAAGALERLPGGRRALAKAASLGGAPGGGPDERERSRSGSYAVANLADSRGYTVVEVHVQGPNVYTLTGELLAEAAVALRDGHAAATGVQGPVGAFGLEGLTALSARAGLRVM</sequence>
<dbReference type="Proteomes" id="UP001500784">
    <property type="component" value="Unassembled WGS sequence"/>
</dbReference>
<keyword evidence="3" id="KW-1185">Reference proteome</keyword>
<dbReference type="Gene3D" id="3.40.50.720">
    <property type="entry name" value="NAD(P)-binding Rossmann-like Domain"/>
    <property type="match status" value="1"/>
</dbReference>
<dbReference type="PANTHER" id="PTHR43781">
    <property type="entry name" value="SACCHAROPINE DEHYDROGENASE"/>
    <property type="match status" value="1"/>
</dbReference>
<reference evidence="3" key="1">
    <citation type="journal article" date="2019" name="Int. J. Syst. Evol. Microbiol.">
        <title>The Global Catalogue of Microorganisms (GCM) 10K type strain sequencing project: providing services to taxonomists for standard genome sequencing and annotation.</title>
        <authorList>
            <consortium name="The Broad Institute Genomics Platform"/>
            <consortium name="The Broad Institute Genome Sequencing Center for Infectious Disease"/>
            <person name="Wu L."/>
            <person name="Ma J."/>
        </authorList>
    </citation>
    <scope>NUCLEOTIDE SEQUENCE [LARGE SCALE GENOMIC DNA]</scope>
    <source>
        <strain evidence="3">JCM 13316</strain>
    </source>
</reference>
<dbReference type="InterPro" id="IPR005097">
    <property type="entry name" value="Sacchrp_dh_NADP-bd"/>
</dbReference>
<protein>
    <submittedName>
        <fullName evidence="2">Trans-acting enoyl reductase family protein</fullName>
    </submittedName>
</protein>
<feature type="domain" description="Saccharopine dehydrogenase NADP binding" evidence="1">
    <location>
        <begin position="5"/>
        <end position="125"/>
    </location>
</feature>